<evidence type="ECO:0008006" key="4">
    <source>
        <dbReference type="Google" id="ProtNLM"/>
    </source>
</evidence>
<dbReference type="Proteomes" id="UP000019184">
    <property type="component" value="Unassembled WGS sequence"/>
</dbReference>
<sequence length="189" mass="20604">MTDEERTQREDLSRTGTRAASVILHARILLKADAGAGGPGWDDERMAEAVECGASTVYRVRQAFVEEGLTAALFRKKPTGRQYRKLDGAQEAHLIALACGAPPEGRANRTLRLLADRLVELEVVDAISPECVRMTLKKTNSSPGCASSGGFPRRPTPSSSAPWRTCWRCIPGPTIRPIRWSAWTKSASS</sequence>
<evidence type="ECO:0000256" key="1">
    <source>
        <dbReference type="SAM" id="MobiDB-lite"/>
    </source>
</evidence>
<dbReference type="AlphaFoldDB" id="A0A7U7GGR9"/>
<reference evidence="2 3" key="1">
    <citation type="journal article" date="2014" name="ISME J.">
        <title>Candidatus Competibacter-lineage genomes retrieved from metagenomes reveal functional metabolic diversity.</title>
        <authorList>
            <person name="McIlroy S.J."/>
            <person name="Albertsen M."/>
            <person name="Andresen E.K."/>
            <person name="Saunders A.M."/>
            <person name="Kristiansen R."/>
            <person name="Stokholm-Bjerregaard M."/>
            <person name="Nielsen K.L."/>
            <person name="Nielsen P.H."/>
        </authorList>
    </citation>
    <scope>NUCLEOTIDE SEQUENCE [LARGE SCALE GENOMIC DNA]</scope>
    <source>
        <strain evidence="2 3">Run_B_J11</strain>
    </source>
</reference>
<accession>A0A7U7GGR9</accession>
<dbReference type="SUPFAM" id="SSF46689">
    <property type="entry name" value="Homeodomain-like"/>
    <property type="match status" value="1"/>
</dbReference>
<comment type="caution">
    <text evidence="2">The sequence shown here is derived from an EMBL/GenBank/DDBJ whole genome shotgun (WGS) entry which is preliminary data.</text>
</comment>
<dbReference type="Pfam" id="PF13565">
    <property type="entry name" value="HTH_32"/>
    <property type="match status" value="1"/>
</dbReference>
<evidence type="ECO:0000313" key="2">
    <source>
        <dbReference type="EMBL" id="CDH47632.1"/>
    </source>
</evidence>
<gene>
    <name evidence="2" type="ORF">BN874_860001</name>
</gene>
<protein>
    <recommendedName>
        <fullName evidence="4">Transposase</fullName>
    </recommendedName>
</protein>
<dbReference type="EMBL" id="CBTK010000305">
    <property type="protein sequence ID" value="CDH47632.1"/>
    <property type="molecule type" value="Genomic_DNA"/>
</dbReference>
<proteinExistence type="predicted"/>
<feature type="region of interest" description="Disordered" evidence="1">
    <location>
        <begin position="140"/>
        <end position="162"/>
    </location>
</feature>
<keyword evidence="3" id="KW-1185">Reference proteome</keyword>
<organism evidence="2 3">
    <name type="scientific">Candidatus Contendobacter odensis Run_B_J11</name>
    <dbReference type="NCBI Taxonomy" id="1400861"/>
    <lineage>
        <taxon>Bacteria</taxon>
        <taxon>Pseudomonadati</taxon>
        <taxon>Pseudomonadota</taxon>
        <taxon>Gammaproteobacteria</taxon>
        <taxon>Candidatus Competibacteraceae</taxon>
        <taxon>Candidatus Contendibacter</taxon>
    </lineage>
</organism>
<evidence type="ECO:0000313" key="3">
    <source>
        <dbReference type="Proteomes" id="UP000019184"/>
    </source>
</evidence>
<dbReference type="InterPro" id="IPR009057">
    <property type="entry name" value="Homeodomain-like_sf"/>
</dbReference>
<name>A0A7U7GGR9_9GAMM</name>